<dbReference type="PANTHER" id="PTHR30212">
    <property type="entry name" value="PROTEIN YIIM"/>
    <property type="match status" value="1"/>
</dbReference>
<dbReference type="PROSITE" id="PS00197">
    <property type="entry name" value="2FE2S_FER_1"/>
    <property type="match status" value="1"/>
</dbReference>
<dbReference type="InterPro" id="IPR017927">
    <property type="entry name" value="FAD-bd_FR_type"/>
</dbReference>
<keyword evidence="4" id="KW-1185">Reference proteome</keyword>
<feature type="domain" description="FAD-binding FR-type" evidence="2">
    <location>
        <begin position="3"/>
        <end position="105"/>
    </location>
</feature>
<dbReference type="SUPFAM" id="SSF52343">
    <property type="entry name" value="Ferredoxin reductase-like, C-terminal NADP-linked domain"/>
    <property type="match status" value="1"/>
</dbReference>
<dbReference type="InterPro" id="IPR036010">
    <property type="entry name" value="2Fe-2S_ferredoxin-like_sf"/>
</dbReference>
<dbReference type="InterPro" id="IPR006058">
    <property type="entry name" value="2Fe2S_fd_BS"/>
</dbReference>
<accession>A0A437QDQ2</accession>
<dbReference type="Pfam" id="PF00111">
    <property type="entry name" value="Fer2"/>
    <property type="match status" value="1"/>
</dbReference>
<dbReference type="PRINTS" id="PR00409">
    <property type="entry name" value="PHDIOXRDTASE"/>
</dbReference>
<dbReference type="PROSITE" id="PS51384">
    <property type="entry name" value="FAD_FR"/>
    <property type="match status" value="1"/>
</dbReference>
<dbReference type="InterPro" id="IPR012675">
    <property type="entry name" value="Beta-grasp_dom_sf"/>
</dbReference>
<dbReference type="Gene3D" id="3.10.20.30">
    <property type="match status" value="1"/>
</dbReference>
<feature type="domain" description="2Fe-2S ferredoxin-type" evidence="1">
    <location>
        <begin position="230"/>
        <end position="316"/>
    </location>
</feature>
<dbReference type="Gene3D" id="2.40.30.10">
    <property type="entry name" value="Translation factors"/>
    <property type="match status" value="1"/>
</dbReference>
<dbReference type="EMBL" id="SACQ01000001">
    <property type="protein sequence ID" value="RVU32523.1"/>
    <property type="molecule type" value="Genomic_DNA"/>
</dbReference>
<sequence length="316" mass="34542">MSHKKVAVEVSRIEQLTPTIKLFEFTPIGAEPLPPFSAGSHITVDMSDELSRSYSLINAPMSPKTYEIAVLLDVQSKGGSAYMHSGITVGTQLTVSEAANFFPLAQEQDSKHILIAGGIGITPFMSYLYELELLGADFELHYCFRDAANAAFIDELKARIGDKLFTYEQSADQRLDVAGLIAKNAGNSHVYVCGPQPLIDDVVANGNNVLGEERTHYELFGEAQSSGGAFEVHFQRSGFSLDVGENMSILQAIEADSRIKVECLCRNGVCGTCETTILEGEADHRDSYLDDEEQEAQETMMVCVSRAKGKRIVLDL</sequence>
<dbReference type="GO" id="GO:0051537">
    <property type="term" value="F:2 iron, 2 sulfur cluster binding"/>
    <property type="evidence" value="ECO:0007669"/>
    <property type="project" value="InterPro"/>
</dbReference>
<proteinExistence type="predicted"/>
<dbReference type="Proteomes" id="UP000282818">
    <property type="component" value="Unassembled WGS sequence"/>
</dbReference>
<name>A0A437QDQ2_9GAMM</name>
<comment type="caution">
    <text evidence="3">The sequence shown here is derived from an EMBL/GenBank/DDBJ whole genome shotgun (WGS) entry which is preliminary data.</text>
</comment>
<dbReference type="InterPro" id="IPR017938">
    <property type="entry name" value="Riboflavin_synthase-like_b-brl"/>
</dbReference>
<evidence type="ECO:0000313" key="3">
    <source>
        <dbReference type="EMBL" id="RVU32523.1"/>
    </source>
</evidence>
<reference evidence="3 4" key="1">
    <citation type="submission" date="2019-01" db="EMBL/GenBank/DDBJ databases">
        <authorList>
            <person name="Chen W.-M."/>
        </authorList>
    </citation>
    <scope>NUCLEOTIDE SEQUENCE [LARGE SCALE GENOMIC DNA]</scope>
    <source>
        <strain evidence="3 4">HPM-16</strain>
    </source>
</reference>
<dbReference type="CDD" id="cd00207">
    <property type="entry name" value="fer2"/>
    <property type="match status" value="1"/>
</dbReference>
<evidence type="ECO:0000259" key="2">
    <source>
        <dbReference type="PROSITE" id="PS51384"/>
    </source>
</evidence>
<dbReference type="SUPFAM" id="SSF63380">
    <property type="entry name" value="Riboflavin synthase domain-like"/>
    <property type="match status" value="1"/>
</dbReference>
<dbReference type="AlphaFoldDB" id="A0A437QDQ2"/>
<dbReference type="PANTHER" id="PTHR30212:SF2">
    <property type="entry name" value="PROTEIN YIIM"/>
    <property type="match status" value="1"/>
</dbReference>
<dbReference type="RefSeq" id="WP_127692692.1">
    <property type="nucleotide sequence ID" value="NZ_SACQ01000001.1"/>
</dbReference>
<gene>
    <name evidence="3" type="ORF">EOE65_02405</name>
</gene>
<evidence type="ECO:0000313" key="4">
    <source>
        <dbReference type="Proteomes" id="UP000282818"/>
    </source>
</evidence>
<dbReference type="InterPro" id="IPR001041">
    <property type="entry name" value="2Fe-2S_ferredoxin-type"/>
</dbReference>
<dbReference type="SUPFAM" id="SSF54292">
    <property type="entry name" value="2Fe-2S ferredoxin-like"/>
    <property type="match status" value="1"/>
</dbReference>
<evidence type="ECO:0000259" key="1">
    <source>
        <dbReference type="PROSITE" id="PS51085"/>
    </source>
</evidence>
<protein>
    <submittedName>
        <fullName evidence="3">Oxidoreductase</fullName>
    </submittedName>
</protein>
<dbReference type="PROSITE" id="PS51085">
    <property type="entry name" value="2FE2S_FER_2"/>
    <property type="match status" value="1"/>
</dbReference>
<dbReference type="Gene3D" id="3.40.50.80">
    <property type="entry name" value="Nucleotide-binding domain of ferredoxin-NADP reductase (FNR) module"/>
    <property type="match status" value="1"/>
</dbReference>
<dbReference type="InterPro" id="IPR052353">
    <property type="entry name" value="Benzoxazolinone_Detox_Enz"/>
</dbReference>
<dbReference type="CDD" id="cd06185">
    <property type="entry name" value="PDR_like"/>
    <property type="match status" value="1"/>
</dbReference>
<organism evidence="3 4">
    <name type="scientific">Neptunomonas marina</name>
    <dbReference type="NCBI Taxonomy" id="1815562"/>
    <lineage>
        <taxon>Bacteria</taxon>
        <taxon>Pseudomonadati</taxon>
        <taxon>Pseudomonadota</taxon>
        <taxon>Gammaproteobacteria</taxon>
        <taxon>Oceanospirillales</taxon>
        <taxon>Oceanospirillaceae</taxon>
        <taxon>Neptunomonas</taxon>
    </lineage>
</organism>
<dbReference type="GO" id="GO:0016491">
    <property type="term" value="F:oxidoreductase activity"/>
    <property type="evidence" value="ECO:0007669"/>
    <property type="project" value="InterPro"/>
</dbReference>
<dbReference type="InterPro" id="IPR039261">
    <property type="entry name" value="FNR_nucleotide-bd"/>
</dbReference>